<dbReference type="GO" id="GO:0016887">
    <property type="term" value="F:ATP hydrolysis activity"/>
    <property type="evidence" value="ECO:0007669"/>
    <property type="project" value="TreeGrafter"/>
</dbReference>
<dbReference type="PANTHER" id="PTHR43384">
    <property type="entry name" value="SEPTUM SITE-DETERMINING PROTEIN MIND HOMOLOG, CHLOROPLASTIC-RELATED"/>
    <property type="match status" value="1"/>
</dbReference>
<evidence type="ECO:0000313" key="4">
    <source>
        <dbReference type="EMBL" id="GEO16897.1"/>
    </source>
</evidence>
<feature type="region of interest" description="Disordered" evidence="3">
    <location>
        <begin position="18"/>
        <end position="42"/>
    </location>
</feature>
<name>A0A512BYI1_9HYPH</name>
<dbReference type="GO" id="GO:0051782">
    <property type="term" value="P:negative regulation of cell division"/>
    <property type="evidence" value="ECO:0007669"/>
    <property type="project" value="TreeGrafter"/>
</dbReference>
<reference evidence="4 5" key="1">
    <citation type="submission" date="2019-07" db="EMBL/GenBank/DDBJ databases">
        <title>Whole genome shotgun sequence of Microvirga aerophila NBRC 106136.</title>
        <authorList>
            <person name="Hosoyama A."/>
            <person name="Uohara A."/>
            <person name="Ohji S."/>
            <person name="Ichikawa N."/>
        </authorList>
    </citation>
    <scope>NUCLEOTIDE SEQUENCE [LARGE SCALE GENOMIC DNA]</scope>
    <source>
        <strain evidence="4 5">NBRC 106136</strain>
    </source>
</reference>
<dbReference type="EMBL" id="BJYU01000079">
    <property type="protein sequence ID" value="GEO16897.1"/>
    <property type="molecule type" value="Genomic_DNA"/>
</dbReference>
<keyword evidence="1" id="KW-0547">Nucleotide-binding</keyword>
<keyword evidence="2" id="KW-0067">ATP-binding</keyword>
<gene>
    <name evidence="4" type="ORF">MAE02_45930</name>
</gene>
<evidence type="ECO:0000313" key="5">
    <source>
        <dbReference type="Proteomes" id="UP000321085"/>
    </source>
</evidence>
<dbReference type="AlphaFoldDB" id="A0A512BYI1"/>
<dbReference type="GO" id="GO:0005524">
    <property type="term" value="F:ATP binding"/>
    <property type="evidence" value="ECO:0007669"/>
    <property type="project" value="UniProtKB-KW"/>
</dbReference>
<proteinExistence type="predicted"/>
<dbReference type="GO" id="GO:0005829">
    <property type="term" value="C:cytosol"/>
    <property type="evidence" value="ECO:0007669"/>
    <property type="project" value="TreeGrafter"/>
</dbReference>
<accession>A0A512BYI1</accession>
<dbReference type="Proteomes" id="UP000321085">
    <property type="component" value="Unassembled WGS sequence"/>
</dbReference>
<dbReference type="InterPro" id="IPR050625">
    <property type="entry name" value="ParA/MinD_ATPase"/>
</dbReference>
<evidence type="ECO:0000256" key="3">
    <source>
        <dbReference type="SAM" id="MobiDB-lite"/>
    </source>
</evidence>
<dbReference type="InterPro" id="IPR011006">
    <property type="entry name" value="CheY-like_superfamily"/>
</dbReference>
<dbReference type="Gene3D" id="3.40.50.2300">
    <property type="match status" value="1"/>
</dbReference>
<keyword evidence="5" id="KW-1185">Reference proteome</keyword>
<dbReference type="GO" id="GO:0009898">
    <property type="term" value="C:cytoplasmic side of plasma membrane"/>
    <property type="evidence" value="ECO:0007669"/>
    <property type="project" value="TreeGrafter"/>
</dbReference>
<comment type="caution">
    <text evidence="4">The sequence shown here is derived from an EMBL/GenBank/DDBJ whole genome shotgun (WGS) entry which is preliminary data.</text>
</comment>
<evidence type="ECO:0000256" key="2">
    <source>
        <dbReference type="ARBA" id="ARBA00022840"/>
    </source>
</evidence>
<protein>
    <submittedName>
        <fullName evidence="4">Transcriptional regulator</fullName>
    </submittedName>
</protein>
<dbReference type="InterPro" id="IPR027417">
    <property type="entry name" value="P-loop_NTPase"/>
</dbReference>
<organism evidence="4 5">
    <name type="scientific">Microvirga aerophila</name>
    <dbReference type="NCBI Taxonomy" id="670291"/>
    <lineage>
        <taxon>Bacteria</taxon>
        <taxon>Pseudomonadati</taxon>
        <taxon>Pseudomonadota</taxon>
        <taxon>Alphaproteobacteria</taxon>
        <taxon>Hyphomicrobiales</taxon>
        <taxon>Methylobacteriaceae</taxon>
        <taxon>Microvirga</taxon>
    </lineage>
</organism>
<dbReference type="Gene3D" id="3.40.50.300">
    <property type="entry name" value="P-loop containing nucleotide triphosphate hydrolases"/>
    <property type="match status" value="1"/>
</dbReference>
<dbReference type="RefSeq" id="WP_246690471.1">
    <property type="nucleotide sequence ID" value="NZ_BJYU01000079.1"/>
</dbReference>
<sequence length="447" mass="47489">MTNMVTSMPNERLRLVAPDPETLVSSAPPSLAGTEDVPHGPLRPREVARVPRINIQAFYESADFAATLESAASDRLMSGAAATIHAGGIAAAIELYKQVPTPNLVLIETMSATQDFLAELDTLAEVCDAGTRLMVVGHVNDITIYRELIGRGVSEYVLAPVEPIQLVAAISGIYRDTTAAKVGKVYAFIGAKGGVGSSTVAHNVSWTIGRRLKSGVAIIDMDLPFGTAGLNFNLDTGQGVSDALQDASRLDQVLFDRLLTSCGDHLSLLAAPAVLDRTFDLDPGALGALLNVAQSSVPFTVLDMPHLWTTWSKDLLLTVDEVVITATPDLASLRNAKNLVAFLKQTRPNDPPPKLILNQIGVPKRPEIKIQDFAKAVQLEPTACIRFEPQLFGNAANKGQMVAEIAGKAAASKGFAELAGTLTGRLESKRGRGATGLGTLLQKLTRK</sequence>
<dbReference type="SUPFAM" id="SSF52172">
    <property type="entry name" value="CheY-like"/>
    <property type="match status" value="1"/>
</dbReference>
<dbReference type="PANTHER" id="PTHR43384:SF6">
    <property type="entry name" value="SEPTUM SITE-DETERMINING PROTEIN MIND HOMOLOG, CHLOROPLASTIC"/>
    <property type="match status" value="1"/>
</dbReference>
<dbReference type="SUPFAM" id="SSF52540">
    <property type="entry name" value="P-loop containing nucleoside triphosphate hydrolases"/>
    <property type="match status" value="1"/>
</dbReference>
<evidence type="ECO:0000256" key="1">
    <source>
        <dbReference type="ARBA" id="ARBA00022741"/>
    </source>
</evidence>